<dbReference type="GO" id="GO:0016757">
    <property type="term" value="F:glycosyltransferase activity"/>
    <property type="evidence" value="ECO:0007669"/>
    <property type="project" value="TreeGrafter"/>
</dbReference>
<reference evidence="2 3" key="1">
    <citation type="submission" date="2019-02" db="EMBL/GenBank/DDBJ databases">
        <title>Polymorphobacter sp. isolated from the lake at the Tibet of China.</title>
        <authorList>
            <person name="Li A."/>
        </authorList>
    </citation>
    <scope>NUCLEOTIDE SEQUENCE [LARGE SCALE GENOMIC DNA]</scope>
    <source>
        <strain evidence="2 3">DJ1R-1</strain>
    </source>
</reference>
<organism evidence="2 3">
    <name type="scientific">Glacieibacterium arshaanense</name>
    <dbReference type="NCBI Taxonomy" id="2511025"/>
    <lineage>
        <taxon>Bacteria</taxon>
        <taxon>Pseudomonadati</taxon>
        <taxon>Pseudomonadota</taxon>
        <taxon>Alphaproteobacteria</taxon>
        <taxon>Sphingomonadales</taxon>
        <taxon>Sphingosinicellaceae</taxon>
        <taxon>Glacieibacterium</taxon>
    </lineage>
</organism>
<dbReference type="OrthoDB" id="5490290at2"/>
<dbReference type="Proteomes" id="UP000297737">
    <property type="component" value="Unassembled WGS sequence"/>
</dbReference>
<dbReference type="InterPro" id="IPR028098">
    <property type="entry name" value="Glyco_trans_4-like_N"/>
</dbReference>
<feature type="domain" description="Glycosyltransferase subfamily 4-like N-terminal" evidence="1">
    <location>
        <begin position="40"/>
        <end position="203"/>
    </location>
</feature>
<evidence type="ECO:0000259" key="1">
    <source>
        <dbReference type="Pfam" id="PF13439"/>
    </source>
</evidence>
<accession>A0A4Y9EQ30</accession>
<evidence type="ECO:0000313" key="2">
    <source>
        <dbReference type="EMBL" id="TFU05704.1"/>
    </source>
</evidence>
<gene>
    <name evidence="2" type="ORF">EUV02_01345</name>
</gene>
<dbReference type="Gene3D" id="3.40.50.2000">
    <property type="entry name" value="Glycogen Phosphorylase B"/>
    <property type="match status" value="2"/>
</dbReference>
<dbReference type="Pfam" id="PF13439">
    <property type="entry name" value="Glyco_transf_4"/>
    <property type="match status" value="1"/>
</dbReference>
<dbReference type="PANTHER" id="PTHR45947:SF3">
    <property type="entry name" value="SULFOQUINOVOSYL TRANSFERASE SQD2"/>
    <property type="match status" value="1"/>
</dbReference>
<dbReference type="PANTHER" id="PTHR45947">
    <property type="entry name" value="SULFOQUINOVOSYL TRANSFERASE SQD2"/>
    <property type="match status" value="1"/>
</dbReference>
<dbReference type="EMBL" id="SIHO01000001">
    <property type="protein sequence ID" value="TFU05704.1"/>
    <property type="molecule type" value="Genomic_DNA"/>
</dbReference>
<evidence type="ECO:0000313" key="3">
    <source>
        <dbReference type="Proteomes" id="UP000297737"/>
    </source>
</evidence>
<protein>
    <submittedName>
        <fullName evidence="2">Glycosyltransferase family 1 protein</fullName>
    </submittedName>
</protein>
<dbReference type="SUPFAM" id="SSF53756">
    <property type="entry name" value="UDP-Glycosyltransferase/glycogen phosphorylase"/>
    <property type="match status" value="1"/>
</dbReference>
<keyword evidence="2" id="KW-0808">Transferase</keyword>
<dbReference type="Pfam" id="PF13692">
    <property type="entry name" value="Glyco_trans_1_4"/>
    <property type="match status" value="1"/>
</dbReference>
<dbReference type="CDD" id="cd03814">
    <property type="entry name" value="GT4-like"/>
    <property type="match status" value="1"/>
</dbReference>
<dbReference type="InterPro" id="IPR050194">
    <property type="entry name" value="Glycosyltransferase_grp1"/>
</dbReference>
<sequence>MGSMELSHPQFARPVAPLSTPGQGLRVALISGNYNYVKDGANQALNRLVAYLERKGVTVRVYSPTSDTPAFVHSGTLVSVPSIRMPGRGEYLVGLGLTPALKRDLREFAPDLVHLSAPDLLGHRAKKFAKSLGVPIVASVHTRFETYFRYYGIGWLTRVGENMLRSFYSDLAGIYAPSESMADLLRAQRMNEHVRIWSRGVDRNLYKPSRRDTDWRRAMGIADSEVVVGFVGRLVHEKGLDVVADTIAELERRGVKHRVVMVGEGPARDWLTEHIPGAILTGHLEGEALARAYASMDMLFNPSTTETFGNVTLEAMASGLPVVAAISTGSSSLVNDGVSGRLIAPGSIAGFADALAGYIADPLARVAAGGSGLAASSRYDWDEINGAMLEHYRSVLEPAPAALPVLLPRRAGAARVAPVPPVAAVRPPLAASGS</sequence>
<comment type="caution">
    <text evidence="2">The sequence shown here is derived from an EMBL/GenBank/DDBJ whole genome shotgun (WGS) entry which is preliminary data.</text>
</comment>
<dbReference type="AlphaFoldDB" id="A0A4Y9EQ30"/>
<keyword evidence="3" id="KW-1185">Reference proteome</keyword>
<proteinExistence type="predicted"/>
<name>A0A4Y9EQ30_9SPHN</name>